<dbReference type="OrthoDB" id="1628901at2"/>
<organism evidence="3">
    <name type="scientific">Caulobacter sp. (strain K31)</name>
    <dbReference type="NCBI Taxonomy" id="366602"/>
    <lineage>
        <taxon>Bacteria</taxon>
        <taxon>Pseudomonadati</taxon>
        <taxon>Pseudomonadota</taxon>
        <taxon>Alphaproteobacteria</taxon>
        <taxon>Caulobacterales</taxon>
        <taxon>Caulobacteraceae</taxon>
        <taxon>Caulobacter</taxon>
    </lineage>
</organism>
<gene>
    <name evidence="3" type="ordered locus">Caul_3883</name>
</gene>
<reference evidence="3" key="1">
    <citation type="submission" date="2008-01" db="EMBL/GenBank/DDBJ databases">
        <title>Complete sequence of chromosome of Caulobacter sp. K31.</title>
        <authorList>
            <consortium name="US DOE Joint Genome Institute"/>
            <person name="Copeland A."/>
            <person name="Lucas S."/>
            <person name="Lapidus A."/>
            <person name="Barry K."/>
            <person name="Glavina del Rio T."/>
            <person name="Dalin E."/>
            <person name="Tice H."/>
            <person name="Pitluck S."/>
            <person name="Bruce D."/>
            <person name="Goodwin L."/>
            <person name="Thompson L.S."/>
            <person name="Brettin T."/>
            <person name="Detter J.C."/>
            <person name="Han C."/>
            <person name="Schmutz J."/>
            <person name="Larimer F."/>
            <person name="Land M."/>
            <person name="Hauser L."/>
            <person name="Kyrpides N."/>
            <person name="Kim E."/>
            <person name="Stephens C."/>
            <person name="Richardson P."/>
        </authorList>
    </citation>
    <scope>NUCLEOTIDE SEQUENCE [LARGE SCALE GENOMIC DNA]</scope>
    <source>
        <strain evidence="3">K31</strain>
    </source>
</reference>
<dbReference type="STRING" id="366602.Caul_3883"/>
<dbReference type="EMBL" id="CP000927">
    <property type="protein sequence ID" value="ABZ73008.1"/>
    <property type="molecule type" value="Genomic_DNA"/>
</dbReference>
<feature type="domain" description="Peptidase M56" evidence="2">
    <location>
        <begin position="112"/>
        <end position="235"/>
    </location>
</feature>
<evidence type="ECO:0000313" key="3">
    <source>
        <dbReference type="EMBL" id="ABZ73008.1"/>
    </source>
</evidence>
<evidence type="ECO:0000256" key="1">
    <source>
        <dbReference type="SAM" id="Phobius"/>
    </source>
</evidence>
<keyword evidence="1" id="KW-0472">Membrane</keyword>
<accession>B0SVB8</accession>
<proteinExistence type="predicted"/>
<evidence type="ECO:0000259" key="2">
    <source>
        <dbReference type="Pfam" id="PF05569"/>
    </source>
</evidence>
<feature type="transmembrane region" description="Helical" evidence="1">
    <location>
        <begin position="6"/>
        <end position="27"/>
    </location>
</feature>
<dbReference type="CDD" id="cd07341">
    <property type="entry name" value="M56_BlaR1_MecR1_like"/>
    <property type="match status" value="1"/>
</dbReference>
<sequence length="299" mass="32122">MVAELLALTLLRTQAAAMVAVLLVLLLRGPTRRLFGARLAYRLWALVPVAAIATVFPSLSETLGSGAPPTLMGEERAVLVLAVWLAGGVALATAILLQERAFRARAEAGRAGPAVMGVFWPRVVLPADFAARFDEQARKMVDLHERAHIKRGDPLANLVIASVQVLGWCNPLIHLGALCARLDQEMACDATVLSLRPNLRRTYAQALVEAHTRRTGSPLACFFAAHPLLLRVKLLALPEPSNRRQTAGAAAIALLAVVTALGVWTVTPRGPLPNQEISWPGRFVGDSPVDGITLPKLHR</sequence>
<dbReference type="KEGG" id="cak:Caul_3883"/>
<dbReference type="Pfam" id="PF05569">
    <property type="entry name" value="Peptidase_M56"/>
    <property type="match status" value="2"/>
</dbReference>
<dbReference type="PANTHER" id="PTHR34978:SF3">
    <property type="entry name" value="SLR0241 PROTEIN"/>
    <property type="match status" value="1"/>
</dbReference>
<feature type="transmembrane region" description="Helical" evidence="1">
    <location>
        <begin position="39"/>
        <end position="57"/>
    </location>
</feature>
<dbReference type="InterPro" id="IPR052173">
    <property type="entry name" value="Beta-lactam_resp_regulator"/>
</dbReference>
<dbReference type="HOGENOM" id="CLU_939063_0_0_5"/>
<dbReference type="AlphaFoldDB" id="B0SVB8"/>
<protein>
    <submittedName>
        <fullName evidence="3">Peptidase M56 BlaR1</fullName>
    </submittedName>
</protein>
<name>B0SVB8_CAUSK</name>
<feature type="domain" description="Peptidase M56" evidence="2">
    <location>
        <begin position="9"/>
        <end position="59"/>
    </location>
</feature>
<feature type="transmembrane region" description="Helical" evidence="1">
    <location>
        <begin position="77"/>
        <end position="97"/>
    </location>
</feature>
<dbReference type="InterPro" id="IPR008756">
    <property type="entry name" value="Peptidase_M56"/>
</dbReference>
<keyword evidence="1" id="KW-1133">Transmembrane helix</keyword>
<keyword evidence="1" id="KW-0812">Transmembrane</keyword>
<dbReference type="PANTHER" id="PTHR34978">
    <property type="entry name" value="POSSIBLE SENSOR-TRANSDUCER PROTEIN BLAR"/>
    <property type="match status" value="1"/>
</dbReference>
<feature type="transmembrane region" description="Helical" evidence="1">
    <location>
        <begin position="247"/>
        <end position="266"/>
    </location>
</feature>
<dbReference type="eggNOG" id="COG4219">
    <property type="taxonomic scope" value="Bacteria"/>
</dbReference>